<evidence type="ECO:0000256" key="1">
    <source>
        <dbReference type="ARBA" id="ARBA00022729"/>
    </source>
</evidence>
<evidence type="ECO:0000256" key="2">
    <source>
        <dbReference type="SAM" id="SignalP"/>
    </source>
</evidence>
<dbReference type="Pfam" id="PF00326">
    <property type="entry name" value="Peptidase_S9"/>
    <property type="match status" value="1"/>
</dbReference>
<protein>
    <recommendedName>
        <fullName evidence="3">Peptidase S9 prolyl oligopeptidase catalytic domain-containing protein</fullName>
    </recommendedName>
</protein>
<dbReference type="EMBL" id="ML977312">
    <property type="protein sequence ID" value="KAF2121254.1"/>
    <property type="molecule type" value="Genomic_DNA"/>
</dbReference>
<dbReference type="SUPFAM" id="SSF53474">
    <property type="entry name" value="alpha/beta-Hydrolases"/>
    <property type="match status" value="1"/>
</dbReference>
<evidence type="ECO:0000313" key="4">
    <source>
        <dbReference type="EMBL" id="KAF2121254.1"/>
    </source>
</evidence>
<evidence type="ECO:0000259" key="3">
    <source>
        <dbReference type="Pfam" id="PF00326"/>
    </source>
</evidence>
<dbReference type="GO" id="GO:0008236">
    <property type="term" value="F:serine-type peptidase activity"/>
    <property type="evidence" value="ECO:0007669"/>
    <property type="project" value="InterPro"/>
</dbReference>
<dbReference type="PANTHER" id="PTHR43037">
    <property type="entry name" value="UNNAMED PRODUCT-RELATED"/>
    <property type="match status" value="1"/>
</dbReference>
<dbReference type="InterPro" id="IPR029058">
    <property type="entry name" value="AB_hydrolase_fold"/>
</dbReference>
<dbReference type="OrthoDB" id="449091at2759"/>
<feature type="signal peptide" evidence="2">
    <location>
        <begin position="1"/>
        <end position="25"/>
    </location>
</feature>
<keyword evidence="5" id="KW-1185">Reference proteome</keyword>
<organism evidence="4 5">
    <name type="scientific">Lophiotrema nucula</name>
    <dbReference type="NCBI Taxonomy" id="690887"/>
    <lineage>
        <taxon>Eukaryota</taxon>
        <taxon>Fungi</taxon>
        <taxon>Dikarya</taxon>
        <taxon>Ascomycota</taxon>
        <taxon>Pezizomycotina</taxon>
        <taxon>Dothideomycetes</taxon>
        <taxon>Pleosporomycetidae</taxon>
        <taxon>Pleosporales</taxon>
        <taxon>Lophiotremataceae</taxon>
        <taxon>Lophiotrema</taxon>
    </lineage>
</organism>
<feature type="chain" id="PRO_5025458936" description="Peptidase S9 prolyl oligopeptidase catalytic domain-containing protein" evidence="2">
    <location>
        <begin position="26"/>
        <end position="909"/>
    </location>
</feature>
<reference evidence="4" key="1">
    <citation type="journal article" date="2020" name="Stud. Mycol.">
        <title>101 Dothideomycetes genomes: a test case for predicting lifestyles and emergence of pathogens.</title>
        <authorList>
            <person name="Haridas S."/>
            <person name="Albert R."/>
            <person name="Binder M."/>
            <person name="Bloem J."/>
            <person name="Labutti K."/>
            <person name="Salamov A."/>
            <person name="Andreopoulos B."/>
            <person name="Baker S."/>
            <person name="Barry K."/>
            <person name="Bills G."/>
            <person name="Bluhm B."/>
            <person name="Cannon C."/>
            <person name="Castanera R."/>
            <person name="Culley D."/>
            <person name="Daum C."/>
            <person name="Ezra D."/>
            <person name="Gonzalez J."/>
            <person name="Henrissat B."/>
            <person name="Kuo A."/>
            <person name="Liang C."/>
            <person name="Lipzen A."/>
            <person name="Lutzoni F."/>
            <person name="Magnuson J."/>
            <person name="Mondo S."/>
            <person name="Nolan M."/>
            <person name="Ohm R."/>
            <person name="Pangilinan J."/>
            <person name="Park H.-J."/>
            <person name="Ramirez L."/>
            <person name="Alfaro M."/>
            <person name="Sun H."/>
            <person name="Tritt A."/>
            <person name="Yoshinaga Y."/>
            <person name="Zwiers L.-H."/>
            <person name="Turgeon B."/>
            <person name="Goodwin S."/>
            <person name="Spatafora J."/>
            <person name="Crous P."/>
            <person name="Grigoriev I."/>
        </authorList>
    </citation>
    <scope>NUCLEOTIDE SEQUENCE</scope>
    <source>
        <strain evidence="4">CBS 627.86</strain>
    </source>
</reference>
<accession>A0A6A5ZQI3</accession>
<sequence length="909" mass="99005">MALGLLTPLLLWYILGCSFPGATRAHVMTARREDYPLAFSTSWQVLGPFQIGTREATWGADPLEYLGGFRDLQYDQDAQFRSSLPVNGTAKWSIAQAKQTTSTPTSANASLTISYSNVDWAFLKIVYGWAAVQYQAWARGEITVLGNETQHVILYTDWILEFWIDDAHYFGGDFFTFRKAPPVLHLEPGTHRIDLRLVRDVRALGGINEPTIDVLLELQQTTGTLELAKPGVLMSDVVDGKLASPVGSVALRNAGQDDIEIVEIRSSNVRHPLSFIKAEEDHLVLGQDPQSLTASQSSDSTSSNASGVVLVAGQTRPVAFNVSLPSHNASSLTYVVVYKSVKSKGEILSFFVTQNLTKLSIYEPHKITYLHPGGMVSYAMLRPPAKNATCEPGGDTTLPVLLGLHGAGLEADNGKVAHALDPVADLCAWVLFPTGVTPWSGDDWHNWGFTDVEAAVNSIPGWITSAGWRGPDVDVNRWIISGHSNGGQGTWYALTHRPDHIVAAAPVSGYASIQKYVPYELWQPADPRRTAVISGSLNSYRHEMLMENAQGIPIVQQHGEIDDNVPAYNSRLLSQMLFQAGTNSSYYELPGKNHWFDTVMTTDDLKEFYRTQTSSTEAIPRRLQSFSFVVADPGDMGPKGGIRVTHLEDPGQYGRVHVQSHTIRTSNVMSLELDTKIWVKSSMSIDGESFDVSQASGDERAFALSKEGGLWKVGALSLSESDILTRNGRQLGAMTAVLRTHGPFTIRHQGPKTAHIALQVSRNLHQYFSAASNIVVTGSNGSVPESESGNIITVAIGEVPSNVHPNFPIQAGATGVSIRDNKGRSQTFMDDVGAAFLRPLAGEKLELVLWGVNGESLSQAARLLPTLTGVGQPDIIILGRTARWRGVEGALALGFFDHSWNVTPSSVVW</sequence>
<dbReference type="Proteomes" id="UP000799770">
    <property type="component" value="Unassembled WGS sequence"/>
</dbReference>
<feature type="domain" description="Peptidase S9 prolyl oligopeptidase catalytic" evidence="3">
    <location>
        <begin position="469"/>
        <end position="598"/>
    </location>
</feature>
<keyword evidence="1 2" id="KW-0732">Signal</keyword>
<proteinExistence type="predicted"/>
<dbReference type="InterPro" id="IPR050955">
    <property type="entry name" value="Plant_Biomass_Hydrol_Est"/>
</dbReference>
<dbReference type="Gene3D" id="3.40.50.1820">
    <property type="entry name" value="alpha/beta hydrolase"/>
    <property type="match status" value="1"/>
</dbReference>
<dbReference type="InterPro" id="IPR001375">
    <property type="entry name" value="Peptidase_S9_cat"/>
</dbReference>
<dbReference type="PANTHER" id="PTHR43037:SF4">
    <property type="entry name" value="PEPTIDASE S9 PROLYL OLIGOPEPTIDASE CATALYTIC DOMAIN-CONTAINING PROTEIN"/>
    <property type="match status" value="1"/>
</dbReference>
<evidence type="ECO:0000313" key="5">
    <source>
        <dbReference type="Proteomes" id="UP000799770"/>
    </source>
</evidence>
<name>A0A6A5ZQI3_9PLEO</name>
<dbReference type="GO" id="GO:0006508">
    <property type="term" value="P:proteolysis"/>
    <property type="evidence" value="ECO:0007669"/>
    <property type="project" value="InterPro"/>
</dbReference>
<gene>
    <name evidence="4" type="ORF">BDV96DRAFT_563871</name>
</gene>
<dbReference type="AlphaFoldDB" id="A0A6A5ZQI3"/>